<dbReference type="EMBL" id="CADCXN010000041">
    <property type="protein sequence ID" value="CAA9889863.1"/>
    <property type="molecule type" value="Genomic_DNA"/>
</dbReference>
<name>A0A8S0WYZ3_9GAMM</name>
<evidence type="ECO:0000256" key="4">
    <source>
        <dbReference type="ARBA" id="ARBA00022684"/>
    </source>
</evidence>
<comment type="pathway">
    <text evidence="1 8 9">Sulfur metabolism; glutathione biosynthesis; glutathione from L-cysteine and L-glutamate: step 1/2.</text>
</comment>
<evidence type="ECO:0000259" key="10">
    <source>
        <dbReference type="Pfam" id="PF04262"/>
    </source>
</evidence>
<dbReference type="Proteomes" id="UP000494216">
    <property type="component" value="Unassembled WGS sequence"/>
</dbReference>
<evidence type="ECO:0000256" key="2">
    <source>
        <dbReference type="ARBA" id="ARBA00008772"/>
    </source>
</evidence>
<dbReference type="Pfam" id="PF04262">
    <property type="entry name" value="Glu_cys_ligase"/>
    <property type="match status" value="1"/>
</dbReference>
<evidence type="ECO:0000256" key="8">
    <source>
        <dbReference type="HAMAP-Rule" id="MF_00578"/>
    </source>
</evidence>
<proteinExistence type="inferred from homology"/>
<keyword evidence="6 8" id="KW-0067">ATP-binding</keyword>
<dbReference type="SUPFAM" id="SSF55931">
    <property type="entry name" value="Glutamine synthetase/guanido kinase"/>
    <property type="match status" value="1"/>
</dbReference>
<keyword evidence="5 8" id="KW-0547">Nucleotide-binding</keyword>
<dbReference type="PANTHER" id="PTHR38761">
    <property type="entry name" value="GLUTAMATE--CYSTEINE LIGASE"/>
    <property type="match status" value="1"/>
</dbReference>
<evidence type="ECO:0000313" key="12">
    <source>
        <dbReference type="Proteomes" id="UP000494216"/>
    </source>
</evidence>
<dbReference type="Gene3D" id="3.30.590.20">
    <property type="match status" value="1"/>
</dbReference>
<evidence type="ECO:0000256" key="5">
    <source>
        <dbReference type="ARBA" id="ARBA00022741"/>
    </source>
</evidence>
<dbReference type="HAMAP" id="MF_00578">
    <property type="entry name" value="Glu_cys_ligase"/>
    <property type="match status" value="1"/>
</dbReference>
<keyword evidence="4 8" id="KW-0317">Glutathione biosynthesis</keyword>
<sequence length="528" mass="60313">MTNLQNKLSTRLEQLLSNGHQHLLCGGLKGIEKESLRISKDGFIAQTPHPQALGSALTHPFITTDYSEALLELITPPFANIKDTLKYLHDIHGFVYANLDNEILLAASMPCGIDGDESIPIAEYGLSNIGRMKHVYRHGLWHRYGRTMQAIAGIHFNYSVPEALWPALSEQENSPLTLRQFTADAYFGLIRNFQRIGWLILYLFGASPAICKSFFKSRPALMAEFEEFDSCTLYHPYATSLRMSDIGYKSKNQADLEIDYNSIDGYVASLSKAIATPYPEYEKIGIVVDGQYRQLNSNILQIENEFYSTIRPKQITESGEKPTLALKRRGLRYIEMRSLDLDLFNPIGIDEDKARFIEALLLTCLFTDSAKISQQEHRINNANQLAVAHFGRKPGLKLDKNNQKILLQDWASETLESMKPVCEILDNNDSGKPYSSALQHQQPLLQNPDLTPSARILEAMARQKENFGYFALRTSVEHAHYFRRHKLNESTKQKFIEMSKLSHVQQNEIERKDQLPFDEFLKHYFSQK</sequence>
<evidence type="ECO:0000256" key="1">
    <source>
        <dbReference type="ARBA" id="ARBA00005006"/>
    </source>
</evidence>
<dbReference type="RefSeq" id="WP_174624839.1">
    <property type="nucleotide sequence ID" value="NZ_CADCXN010000041.1"/>
</dbReference>
<dbReference type="PANTHER" id="PTHR38761:SF1">
    <property type="entry name" value="GLUTAMATE--CYSTEINE LIGASE"/>
    <property type="match status" value="1"/>
</dbReference>
<accession>A0A8S0WYZ3</accession>
<evidence type="ECO:0000256" key="9">
    <source>
        <dbReference type="RuleBase" id="RU004391"/>
    </source>
</evidence>
<evidence type="ECO:0000313" key="11">
    <source>
        <dbReference type="EMBL" id="CAA9889863.1"/>
    </source>
</evidence>
<comment type="caution">
    <text evidence="11">The sequence shown here is derived from an EMBL/GenBank/DDBJ whole genome shotgun (WGS) entry which is preliminary data.</text>
</comment>
<gene>
    <name evidence="8 11" type="primary">gshA</name>
    <name evidence="11" type="ORF">METHB2_140050</name>
</gene>
<dbReference type="GO" id="GO:0005829">
    <property type="term" value="C:cytosol"/>
    <property type="evidence" value="ECO:0007669"/>
    <property type="project" value="TreeGrafter"/>
</dbReference>
<dbReference type="InterPro" id="IPR006334">
    <property type="entry name" value="Glut_cys_ligase"/>
</dbReference>
<keyword evidence="3 8" id="KW-0436">Ligase</keyword>
<dbReference type="GO" id="GO:0006750">
    <property type="term" value="P:glutathione biosynthetic process"/>
    <property type="evidence" value="ECO:0007669"/>
    <property type="project" value="UniProtKB-UniRule"/>
</dbReference>
<dbReference type="InterPro" id="IPR014746">
    <property type="entry name" value="Gln_synth/guanido_kin_cat_dom"/>
</dbReference>
<dbReference type="AlphaFoldDB" id="A0A8S0WYZ3"/>
<reference evidence="11 12" key="1">
    <citation type="submission" date="2020-02" db="EMBL/GenBank/DDBJ databases">
        <authorList>
            <person name="Hogendoorn C."/>
        </authorList>
    </citation>
    <scope>NUCLEOTIDE SEQUENCE [LARGE SCALE GENOMIC DNA]</scope>
    <source>
        <strain evidence="11">METHB21</strain>
    </source>
</reference>
<dbReference type="GO" id="GO:0046872">
    <property type="term" value="F:metal ion binding"/>
    <property type="evidence" value="ECO:0007669"/>
    <property type="project" value="TreeGrafter"/>
</dbReference>
<feature type="domain" description="Glutamate--cysteine ligase" evidence="10">
    <location>
        <begin position="13"/>
        <end position="386"/>
    </location>
</feature>
<dbReference type="GO" id="GO:0004357">
    <property type="term" value="F:glutamate-cysteine ligase activity"/>
    <property type="evidence" value="ECO:0007669"/>
    <property type="project" value="UniProtKB-UniRule"/>
</dbReference>
<organism evidence="11 12">
    <name type="scientific">Candidatus Methylobacter favarea</name>
    <dbReference type="NCBI Taxonomy" id="2707345"/>
    <lineage>
        <taxon>Bacteria</taxon>
        <taxon>Pseudomonadati</taxon>
        <taxon>Pseudomonadota</taxon>
        <taxon>Gammaproteobacteria</taxon>
        <taxon>Methylococcales</taxon>
        <taxon>Methylococcaceae</taxon>
        <taxon>Methylobacter</taxon>
    </lineage>
</organism>
<dbReference type="NCBIfam" id="TIGR01434">
    <property type="entry name" value="glu_cys_ligase"/>
    <property type="match status" value="1"/>
</dbReference>
<comment type="catalytic activity">
    <reaction evidence="7 8 9">
        <text>L-cysteine + L-glutamate + ATP = gamma-L-glutamyl-L-cysteine + ADP + phosphate + H(+)</text>
        <dbReference type="Rhea" id="RHEA:13285"/>
        <dbReference type="ChEBI" id="CHEBI:15378"/>
        <dbReference type="ChEBI" id="CHEBI:29985"/>
        <dbReference type="ChEBI" id="CHEBI:30616"/>
        <dbReference type="ChEBI" id="CHEBI:35235"/>
        <dbReference type="ChEBI" id="CHEBI:43474"/>
        <dbReference type="ChEBI" id="CHEBI:58173"/>
        <dbReference type="ChEBI" id="CHEBI:456216"/>
        <dbReference type="EC" id="6.3.2.2"/>
    </reaction>
</comment>
<dbReference type="InterPro" id="IPR007370">
    <property type="entry name" value="Glu_cys_ligase"/>
</dbReference>
<dbReference type="EC" id="6.3.2.2" evidence="8"/>
<evidence type="ECO:0000256" key="7">
    <source>
        <dbReference type="ARBA" id="ARBA00048819"/>
    </source>
</evidence>
<comment type="similarity">
    <text evidence="2 8">Belongs to the glutamate--cysteine ligase type 1 family. Type 1 subfamily.</text>
</comment>
<protein>
    <recommendedName>
        <fullName evidence="8">Glutamate--cysteine ligase</fullName>
        <ecNumber evidence="8">6.3.2.2</ecNumber>
    </recommendedName>
    <alternativeName>
        <fullName evidence="8">Gamma-ECS</fullName>
        <shortName evidence="8">GCS</shortName>
    </alternativeName>
    <alternativeName>
        <fullName evidence="8">Gamma-glutamylcysteine synthetase</fullName>
    </alternativeName>
</protein>
<dbReference type="GO" id="GO:0005524">
    <property type="term" value="F:ATP binding"/>
    <property type="evidence" value="ECO:0007669"/>
    <property type="project" value="UniProtKB-KW"/>
</dbReference>
<evidence type="ECO:0000256" key="3">
    <source>
        <dbReference type="ARBA" id="ARBA00022598"/>
    </source>
</evidence>
<evidence type="ECO:0000256" key="6">
    <source>
        <dbReference type="ARBA" id="ARBA00022840"/>
    </source>
</evidence>
<keyword evidence="12" id="KW-1185">Reference proteome</keyword>